<dbReference type="EMBL" id="BRPK01000025">
    <property type="protein sequence ID" value="GLB45660.1"/>
    <property type="molecule type" value="Genomic_DNA"/>
</dbReference>
<sequence length="74" mass="7894">MAWATPIEDLDDWRIGTDGEEHANVQKGQTPAGGEPLAVATSRCHFTSPAHVTTATSPHLALHDSDGFGRQIQS</sequence>
<reference evidence="2" key="1">
    <citation type="submission" date="2022-07" db="EMBL/GenBank/DDBJ databases">
        <title>The genome of Lyophyllum shimeji provides insight into the initial evolution of ectomycorrhizal fungal genome.</title>
        <authorList>
            <person name="Kobayashi Y."/>
            <person name="Shibata T."/>
            <person name="Hirakawa H."/>
            <person name="Shigenobu S."/>
            <person name="Nishiyama T."/>
            <person name="Yamada A."/>
            <person name="Hasebe M."/>
            <person name="Kawaguchi M."/>
        </authorList>
    </citation>
    <scope>NUCLEOTIDE SEQUENCE</scope>
    <source>
        <strain evidence="2">AT787</strain>
    </source>
</reference>
<dbReference type="Proteomes" id="UP001063166">
    <property type="component" value="Unassembled WGS sequence"/>
</dbReference>
<feature type="region of interest" description="Disordered" evidence="1">
    <location>
        <begin position="55"/>
        <end position="74"/>
    </location>
</feature>
<comment type="caution">
    <text evidence="2">The sequence shown here is derived from an EMBL/GenBank/DDBJ whole genome shotgun (WGS) entry which is preliminary data.</text>
</comment>
<name>A0A9P3PZ18_LYOSH</name>
<organism evidence="2 3">
    <name type="scientific">Lyophyllum shimeji</name>
    <name type="common">Hon-shimeji</name>
    <name type="synonym">Tricholoma shimeji</name>
    <dbReference type="NCBI Taxonomy" id="47721"/>
    <lineage>
        <taxon>Eukaryota</taxon>
        <taxon>Fungi</taxon>
        <taxon>Dikarya</taxon>
        <taxon>Basidiomycota</taxon>
        <taxon>Agaricomycotina</taxon>
        <taxon>Agaricomycetes</taxon>
        <taxon>Agaricomycetidae</taxon>
        <taxon>Agaricales</taxon>
        <taxon>Tricholomatineae</taxon>
        <taxon>Lyophyllaceae</taxon>
        <taxon>Lyophyllum</taxon>
    </lineage>
</organism>
<protein>
    <submittedName>
        <fullName evidence="2">Uncharacterized protein</fullName>
    </submittedName>
</protein>
<accession>A0A9P3PZ18</accession>
<evidence type="ECO:0000256" key="1">
    <source>
        <dbReference type="SAM" id="MobiDB-lite"/>
    </source>
</evidence>
<keyword evidence="3" id="KW-1185">Reference proteome</keyword>
<evidence type="ECO:0000313" key="3">
    <source>
        <dbReference type="Proteomes" id="UP001063166"/>
    </source>
</evidence>
<gene>
    <name evidence="2" type="ORF">LshimejAT787_2500520</name>
</gene>
<evidence type="ECO:0000313" key="2">
    <source>
        <dbReference type="EMBL" id="GLB45660.1"/>
    </source>
</evidence>
<proteinExistence type="predicted"/>
<dbReference type="AlphaFoldDB" id="A0A9P3PZ18"/>